<dbReference type="InterPro" id="IPR050113">
    <property type="entry name" value="Ub_conjugating_enzyme"/>
</dbReference>
<evidence type="ECO:0000259" key="5">
    <source>
        <dbReference type="PROSITE" id="PS50127"/>
    </source>
</evidence>
<dbReference type="CDD" id="cd23812">
    <property type="entry name" value="UBCc_ScPEX4-like"/>
    <property type="match status" value="1"/>
</dbReference>
<dbReference type="SUPFAM" id="SSF54495">
    <property type="entry name" value="UBC-like"/>
    <property type="match status" value="1"/>
</dbReference>
<name>A0A9P8TPA3_WICPI</name>
<comment type="caution">
    <text evidence="6">The sequence shown here is derived from an EMBL/GenBank/DDBJ whole genome shotgun (WGS) entry which is preliminary data.</text>
</comment>
<protein>
    <recommendedName>
        <fullName evidence="5">UBC core domain-containing protein</fullName>
    </recommendedName>
</protein>
<evidence type="ECO:0000256" key="2">
    <source>
        <dbReference type="ARBA" id="ARBA00022786"/>
    </source>
</evidence>
<sequence length="163" mass="18345">MATKRLMKEFSLVQKSIPSDSEYPNILTLQPQDTLFQWKGTISGPKDTPFEGYKWGLIIDIPHTYPSSPPSVKFANKICHPNVNFQTGEICLNILNQEHWSPAWNLINVIVAILQLLGNPEPLSPLNIDVSNLLKLGDMSAYDGLIKYYAVRYGLKDEDGILD</sequence>
<dbReference type="OrthoDB" id="9973183at2759"/>
<reference evidence="6" key="1">
    <citation type="journal article" date="2021" name="Open Biol.">
        <title>Shared evolutionary footprints suggest mitochondrial oxidative damage underlies multiple complex I losses in fungi.</title>
        <authorList>
            <person name="Schikora-Tamarit M.A."/>
            <person name="Marcet-Houben M."/>
            <person name="Nosek J."/>
            <person name="Gabaldon T."/>
        </authorList>
    </citation>
    <scope>NUCLEOTIDE SEQUENCE</scope>
    <source>
        <strain evidence="6">CBS2887</strain>
    </source>
</reference>
<dbReference type="InterPro" id="IPR000608">
    <property type="entry name" value="UBC"/>
</dbReference>
<dbReference type="AlphaFoldDB" id="A0A9P8TPA3"/>
<evidence type="ECO:0000313" key="7">
    <source>
        <dbReference type="Proteomes" id="UP000774326"/>
    </source>
</evidence>
<proteinExistence type="predicted"/>
<keyword evidence="2" id="KW-0833">Ubl conjugation pathway</keyword>
<dbReference type="PROSITE" id="PS50127">
    <property type="entry name" value="UBC_2"/>
    <property type="match status" value="1"/>
</dbReference>
<dbReference type="PANTHER" id="PTHR24067">
    <property type="entry name" value="UBIQUITIN-CONJUGATING ENZYME E2"/>
    <property type="match status" value="1"/>
</dbReference>
<gene>
    <name evidence="6" type="ORF">WICPIJ_003014</name>
</gene>
<dbReference type="Proteomes" id="UP000774326">
    <property type="component" value="Unassembled WGS sequence"/>
</dbReference>
<evidence type="ECO:0000256" key="3">
    <source>
        <dbReference type="ARBA" id="ARBA00022840"/>
    </source>
</evidence>
<evidence type="ECO:0000256" key="1">
    <source>
        <dbReference type="ARBA" id="ARBA00022741"/>
    </source>
</evidence>
<dbReference type="SMART" id="SM00212">
    <property type="entry name" value="UBCc"/>
    <property type="match status" value="1"/>
</dbReference>
<reference evidence="6" key="2">
    <citation type="submission" date="2021-01" db="EMBL/GenBank/DDBJ databases">
        <authorList>
            <person name="Schikora-Tamarit M.A."/>
        </authorList>
    </citation>
    <scope>NUCLEOTIDE SEQUENCE</scope>
    <source>
        <strain evidence="6">CBS2887</strain>
    </source>
</reference>
<comment type="pathway">
    <text evidence="4">Protein modification.</text>
</comment>
<dbReference type="EMBL" id="JAEUBG010001689">
    <property type="protein sequence ID" value="KAH3686014.1"/>
    <property type="molecule type" value="Genomic_DNA"/>
</dbReference>
<dbReference type="Pfam" id="PF00179">
    <property type="entry name" value="UQ_con"/>
    <property type="match status" value="1"/>
</dbReference>
<keyword evidence="3" id="KW-0067">ATP-binding</keyword>
<feature type="domain" description="UBC core" evidence="5">
    <location>
        <begin position="1"/>
        <end position="155"/>
    </location>
</feature>
<evidence type="ECO:0000313" key="6">
    <source>
        <dbReference type="EMBL" id="KAH3686014.1"/>
    </source>
</evidence>
<dbReference type="GO" id="GO:0005524">
    <property type="term" value="F:ATP binding"/>
    <property type="evidence" value="ECO:0007669"/>
    <property type="project" value="UniProtKB-KW"/>
</dbReference>
<organism evidence="6 7">
    <name type="scientific">Wickerhamomyces pijperi</name>
    <name type="common">Yeast</name>
    <name type="synonym">Pichia pijperi</name>
    <dbReference type="NCBI Taxonomy" id="599730"/>
    <lineage>
        <taxon>Eukaryota</taxon>
        <taxon>Fungi</taxon>
        <taxon>Dikarya</taxon>
        <taxon>Ascomycota</taxon>
        <taxon>Saccharomycotina</taxon>
        <taxon>Saccharomycetes</taxon>
        <taxon>Phaffomycetales</taxon>
        <taxon>Wickerhamomycetaceae</taxon>
        <taxon>Wickerhamomyces</taxon>
    </lineage>
</organism>
<accession>A0A9P8TPA3</accession>
<dbReference type="InterPro" id="IPR016135">
    <property type="entry name" value="UBQ-conjugating_enzyme/RWD"/>
</dbReference>
<keyword evidence="7" id="KW-1185">Reference proteome</keyword>
<evidence type="ECO:0000256" key="4">
    <source>
        <dbReference type="ARBA" id="ARBA00043952"/>
    </source>
</evidence>
<keyword evidence="1" id="KW-0547">Nucleotide-binding</keyword>
<dbReference type="Gene3D" id="3.10.110.10">
    <property type="entry name" value="Ubiquitin Conjugating Enzyme"/>
    <property type="match status" value="1"/>
</dbReference>